<dbReference type="CDD" id="cd13925">
    <property type="entry name" value="RPF"/>
    <property type="match status" value="1"/>
</dbReference>
<proteinExistence type="inferred from homology"/>
<dbReference type="AlphaFoldDB" id="A0A8I0ZTT0"/>
<gene>
    <name evidence="4" type="ORF">I3517_22905</name>
</gene>
<dbReference type="RefSeq" id="WP_031330723.1">
    <property type="nucleotide sequence ID" value="NZ_JAECSB010000079.1"/>
</dbReference>
<name>A0A8I0ZTT0_RHOER</name>
<sequence length="183" mass="19064">MGNHRKNKRSHTKRFVTIAAGAGVLTIGGAIVNTGVASAHDWSQVVMCESSGDWNINTGNGFYGGLQFTQSTWDAYKPAGAPARADLASTADQVAAAEATLSAQGIGAWPVCGAYLGWGGTTPDSTTSARSSVGSAGDTVTVSEGDTLFNLAAAKGIRWQDVWVMNAWIADPDQIRVGDVIRF</sequence>
<dbReference type="Pfam" id="PF01476">
    <property type="entry name" value="LysM"/>
    <property type="match status" value="1"/>
</dbReference>
<dbReference type="InterPro" id="IPR036779">
    <property type="entry name" value="LysM_dom_sf"/>
</dbReference>
<evidence type="ECO:0000256" key="1">
    <source>
        <dbReference type="ARBA" id="ARBA00010830"/>
    </source>
</evidence>
<dbReference type="GO" id="GO:0016787">
    <property type="term" value="F:hydrolase activity"/>
    <property type="evidence" value="ECO:0007669"/>
    <property type="project" value="UniProtKB-KW"/>
</dbReference>
<evidence type="ECO:0000256" key="2">
    <source>
        <dbReference type="ARBA" id="ARBA00022801"/>
    </source>
</evidence>
<keyword evidence="2" id="KW-0378">Hydrolase</keyword>
<organism evidence="4 5">
    <name type="scientific">Rhodococcus erythropolis</name>
    <name type="common">Arthrobacter picolinophilus</name>
    <dbReference type="NCBI Taxonomy" id="1833"/>
    <lineage>
        <taxon>Bacteria</taxon>
        <taxon>Bacillati</taxon>
        <taxon>Actinomycetota</taxon>
        <taxon>Actinomycetes</taxon>
        <taxon>Mycobacteriales</taxon>
        <taxon>Nocardiaceae</taxon>
        <taxon>Rhodococcus</taxon>
        <taxon>Rhodococcus erythropolis group</taxon>
    </lineage>
</organism>
<comment type="similarity">
    <text evidence="1">Belongs to the transglycosylase family. Rpf subfamily.</text>
</comment>
<evidence type="ECO:0000259" key="3">
    <source>
        <dbReference type="PROSITE" id="PS51782"/>
    </source>
</evidence>
<dbReference type="Gene3D" id="1.10.530.10">
    <property type="match status" value="1"/>
</dbReference>
<reference evidence="4 5" key="1">
    <citation type="submission" date="2020-12" db="EMBL/GenBank/DDBJ databases">
        <title>Draft genome sequence of furan degrading bacterial strain FUR100.</title>
        <authorList>
            <person name="Woiski C."/>
        </authorList>
    </citation>
    <scope>NUCLEOTIDE SEQUENCE [LARGE SCALE GENOMIC DNA]</scope>
    <source>
        <strain evidence="4 5">FUR100</strain>
    </source>
</reference>
<evidence type="ECO:0000313" key="5">
    <source>
        <dbReference type="Proteomes" id="UP000627573"/>
    </source>
</evidence>
<dbReference type="SUPFAM" id="SSF54106">
    <property type="entry name" value="LysM domain"/>
    <property type="match status" value="1"/>
</dbReference>
<dbReference type="Proteomes" id="UP000627573">
    <property type="component" value="Unassembled WGS sequence"/>
</dbReference>
<feature type="domain" description="LysM" evidence="3">
    <location>
        <begin position="138"/>
        <end position="183"/>
    </location>
</feature>
<dbReference type="PROSITE" id="PS51782">
    <property type="entry name" value="LYSM"/>
    <property type="match status" value="1"/>
</dbReference>
<keyword evidence="5" id="KW-1185">Reference proteome</keyword>
<dbReference type="InterPro" id="IPR010618">
    <property type="entry name" value="RPF"/>
</dbReference>
<accession>A0A8I0ZTT0</accession>
<dbReference type="InterPro" id="IPR023346">
    <property type="entry name" value="Lysozyme-like_dom_sf"/>
</dbReference>
<dbReference type="InterPro" id="IPR018392">
    <property type="entry name" value="LysM"/>
</dbReference>
<dbReference type="Pfam" id="PF06737">
    <property type="entry name" value="Transglycosylas"/>
    <property type="match status" value="1"/>
</dbReference>
<evidence type="ECO:0000313" key="4">
    <source>
        <dbReference type="EMBL" id="MBH5145450.1"/>
    </source>
</evidence>
<comment type="caution">
    <text evidence="4">The sequence shown here is derived from an EMBL/GenBank/DDBJ whole genome shotgun (WGS) entry which is preliminary data.</text>
</comment>
<dbReference type="EMBL" id="JAECSB010000079">
    <property type="protein sequence ID" value="MBH5145450.1"/>
    <property type="molecule type" value="Genomic_DNA"/>
</dbReference>
<protein>
    <submittedName>
        <fullName evidence="4">Transglycosylase family protein</fullName>
    </submittedName>
</protein>
<dbReference type="Gene3D" id="3.10.350.10">
    <property type="entry name" value="LysM domain"/>
    <property type="match status" value="1"/>
</dbReference>
<dbReference type="SUPFAM" id="SSF53955">
    <property type="entry name" value="Lysozyme-like"/>
    <property type="match status" value="1"/>
</dbReference>